<sequence>MADSHLKALLERAGQGNTEDLTKLICRFWPQDISFKCRALFLFLRYLETSSQSEFVRSSSGHVDRNREKHILKASLHIEGSLIAIDAVFRDLTGVSREGMEQLFVILRPNLKMYFSWIKLAARHPFSPVLNPGGSSPLTIRRSLAVRVSVLFESGIHRRLIGDNQLGGEHDDLERDCYEQLVDASLFVWLNAAGLRRERGTLFSPEWYIENVASNWLPMQQCVTHASMAVLMVDKLNTLDSKSLGLLSSSLQRQCLEWPMSFRKRYSEDPNAVDGSSFYSFVEVHHTVFMRAKKFAEISKSNSFPALALRGVGREFSDAPLSLPDGRRSTLGAHITAYYLSTIAFNAPDGALRLLSDLLHAGLLNFLLDTLARLPTGEEPFKSWQWKKRDPLERLFLTSHDLHISMALEAAKDEVPTSTLDAIAANPAAAQAWTMFNESIRPYQEALRRLPTSGRNVPLCDSFEIAKHPALALQINSTLLRRKRPASIIGESVLGAAQSFTVQNAASDRIGKHFTEGNVLTVGIVKLSKSYKTVLYLIGRGTSSFYT</sequence>
<reference evidence="1 2" key="1">
    <citation type="journal article" date="2020" name="ISME J.">
        <title>Uncovering the hidden diversity of litter-decomposition mechanisms in mushroom-forming fungi.</title>
        <authorList>
            <person name="Floudas D."/>
            <person name="Bentzer J."/>
            <person name="Ahren D."/>
            <person name="Johansson T."/>
            <person name="Persson P."/>
            <person name="Tunlid A."/>
        </authorList>
    </citation>
    <scope>NUCLEOTIDE SEQUENCE [LARGE SCALE GENOMIC DNA]</scope>
    <source>
        <strain evidence="1 2">CBS 175.51</strain>
    </source>
</reference>
<name>A0A8H5BS48_9AGAR</name>
<protein>
    <submittedName>
        <fullName evidence="1">Uncharacterized protein</fullName>
    </submittedName>
</protein>
<organism evidence="1 2">
    <name type="scientific">Ephemerocybe angulata</name>
    <dbReference type="NCBI Taxonomy" id="980116"/>
    <lineage>
        <taxon>Eukaryota</taxon>
        <taxon>Fungi</taxon>
        <taxon>Dikarya</taxon>
        <taxon>Basidiomycota</taxon>
        <taxon>Agaricomycotina</taxon>
        <taxon>Agaricomycetes</taxon>
        <taxon>Agaricomycetidae</taxon>
        <taxon>Agaricales</taxon>
        <taxon>Agaricineae</taxon>
        <taxon>Psathyrellaceae</taxon>
        <taxon>Ephemerocybe</taxon>
    </lineage>
</organism>
<dbReference type="AlphaFoldDB" id="A0A8H5BS48"/>
<dbReference type="Proteomes" id="UP000541558">
    <property type="component" value="Unassembled WGS sequence"/>
</dbReference>
<dbReference type="OrthoDB" id="5945798at2759"/>
<evidence type="ECO:0000313" key="2">
    <source>
        <dbReference type="Proteomes" id="UP000541558"/>
    </source>
</evidence>
<comment type="caution">
    <text evidence="1">The sequence shown here is derived from an EMBL/GenBank/DDBJ whole genome shotgun (WGS) entry which is preliminary data.</text>
</comment>
<keyword evidence="2" id="KW-1185">Reference proteome</keyword>
<accession>A0A8H5BS48</accession>
<gene>
    <name evidence="1" type="ORF">D9611_014378</name>
</gene>
<dbReference type="EMBL" id="JAACJK010000128">
    <property type="protein sequence ID" value="KAF5328532.1"/>
    <property type="molecule type" value="Genomic_DNA"/>
</dbReference>
<evidence type="ECO:0000313" key="1">
    <source>
        <dbReference type="EMBL" id="KAF5328532.1"/>
    </source>
</evidence>
<proteinExistence type="predicted"/>